<accession>A0A194PSA6</accession>
<dbReference type="AlphaFoldDB" id="A0A194PSA6"/>
<evidence type="ECO:0000256" key="1">
    <source>
        <dbReference type="ARBA" id="ARBA00005964"/>
    </source>
</evidence>
<dbReference type="InterPro" id="IPR029058">
    <property type="entry name" value="AB_hydrolase_fold"/>
</dbReference>
<proteinExistence type="inferred from homology"/>
<dbReference type="PANTHER" id="PTHR43142">
    <property type="entry name" value="CARBOXYLIC ESTER HYDROLASE"/>
    <property type="match status" value="1"/>
</dbReference>
<evidence type="ECO:0000256" key="5">
    <source>
        <dbReference type="ARBA" id="ARBA00023180"/>
    </source>
</evidence>
<name>A0A194PSA6_PAPXU</name>
<evidence type="ECO:0000259" key="7">
    <source>
        <dbReference type="Pfam" id="PF00135"/>
    </source>
</evidence>
<dbReference type="Proteomes" id="UP000053268">
    <property type="component" value="Unassembled WGS sequence"/>
</dbReference>
<dbReference type="Pfam" id="PF00135">
    <property type="entry name" value="COesterase"/>
    <property type="match status" value="1"/>
</dbReference>
<dbReference type="STRING" id="66420.A0A194PSA6"/>
<keyword evidence="9" id="KW-1185">Reference proteome</keyword>
<dbReference type="PROSITE" id="PS00941">
    <property type="entry name" value="CARBOXYLESTERASE_B_2"/>
    <property type="match status" value="1"/>
</dbReference>
<dbReference type="GO" id="GO:0052689">
    <property type="term" value="F:carboxylic ester hydrolase activity"/>
    <property type="evidence" value="ECO:0007669"/>
    <property type="project" value="UniProtKB-KW"/>
</dbReference>
<evidence type="ECO:0000256" key="2">
    <source>
        <dbReference type="ARBA" id="ARBA00022487"/>
    </source>
</evidence>
<dbReference type="InterPro" id="IPR019826">
    <property type="entry name" value="Carboxylesterase_B_AS"/>
</dbReference>
<organism evidence="8 9">
    <name type="scientific">Papilio xuthus</name>
    <name type="common">Asian swallowtail butterfly</name>
    <dbReference type="NCBI Taxonomy" id="66420"/>
    <lineage>
        <taxon>Eukaryota</taxon>
        <taxon>Metazoa</taxon>
        <taxon>Ecdysozoa</taxon>
        <taxon>Arthropoda</taxon>
        <taxon>Hexapoda</taxon>
        <taxon>Insecta</taxon>
        <taxon>Pterygota</taxon>
        <taxon>Neoptera</taxon>
        <taxon>Endopterygota</taxon>
        <taxon>Lepidoptera</taxon>
        <taxon>Glossata</taxon>
        <taxon>Ditrysia</taxon>
        <taxon>Papilionoidea</taxon>
        <taxon>Papilionidae</taxon>
        <taxon>Papilioninae</taxon>
        <taxon>Papilio</taxon>
    </lineage>
</organism>
<dbReference type="PROSITE" id="PS00122">
    <property type="entry name" value="CARBOXYLESTERASE_B_1"/>
    <property type="match status" value="1"/>
</dbReference>
<dbReference type="EC" id="3.1.1.-" evidence="6"/>
<keyword evidence="4" id="KW-1015">Disulfide bond</keyword>
<dbReference type="Gene3D" id="3.40.50.1820">
    <property type="entry name" value="alpha/beta hydrolase"/>
    <property type="match status" value="1"/>
</dbReference>
<evidence type="ECO:0000313" key="8">
    <source>
        <dbReference type="EMBL" id="KPI95848.1"/>
    </source>
</evidence>
<dbReference type="InterPro" id="IPR019819">
    <property type="entry name" value="Carboxylesterase_B_CS"/>
</dbReference>
<dbReference type="InterPro" id="IPR002018">
    <property type="entry name" value="CarbesteraseB"/>
</dbReference>
<keyword evidence="5" id="KW-0325">Glycoprotein</keyword>
<reference evidence="8 9" key="1">
    <citation type="journal article" date="2015" name="Nat. Commun.">
        <title>Outbred genome sequencing and CRISPR/Cas9 gene editing in butterflies.</title>
        <authorList>
            <person name="Li X."/>
            <person name="Fan D."/>
            <person name="Zhang W."/>
            <person name="Liu G."/>
            <person name="Zhang L."/>
            <person name="Zhao L."/>
            <person name="Fang X."/>
            <person name="Chen L."/>
            <person name="Dong Y."/>
            <person name="Chen Y."/>
            <person name="Ding Y."/>
            <person name="Zhao R."/>
            <person name="Feng M."/>
            <person name="Zhu Y."/>
            <person name="Feng Y."/>
            <person name="Jiang X."/>
            <person name="Zhu D."/>
            <person name="Xiang H."/>
            <person name="Feng X."/>
            <person name="Li S."/>
            <person name="Wang J."/>
            <person name="Zhang G."/>
            <person name="Kronforst M.R."/>
            <person name="Wang W."/>
        </authorList>
    </citation>
    <scope>NUCLEOTIDE SEQUENCE [LARGE SCALE GENOMIC DNA]</scope>
    <source>
        <strain evidence="8">Ya'a_city_454_Px</strain>
        <tissue evidence="8">Whole body</tissue>
    </source>
</reference>
<protein>
    <recommendedName>
        <fullName evidence="6">Carboxylic ester hydrolase</fullName>
        <ecNumber evidence="6">3.1.1.-</ecNumber>
    </recommendedName>
</protein>
<gene>
    <name evidence="8" type="ORF">RR46_11561</name>
</gene>
<evidence type="ECO:0000256" key="3">
    <source>
        <dbReference type="ARBA" id="ARBA00022801"/>
    </source>
</evidence>
<sequence length="546" mass="61732">MVQVRISDGVLEGEVINNEYGGQIYSFKGIPYAQPPLGDLRFKAPQPVKPWNGVRDAKKLGNECYQFNIFAQKVNQGSEDCLYINVFSPNLKPTKPLPVMVWIHGGGFTGGTGSDELYGPNYLVRHDVILVTFHYRLEILGFLCLDTEDVPGNAGMKDQVAALRWVQKNISNFGGDPNNVTIFGESAGGGSVSLHLLSPMSKGLFKRAIPQSGLAIAHWATGFMVKERSLLLAKELGCNAKDEKEIYEFFKAQPVEALVKKHVTVTYAETNKEVITVPFSIVVEKQFGNNERFMVAEPIEVLRNYGIHEGVDVMEGYNEDEGVLFFSAGTDVHKMITQANKYAEFLVPKTMSIHCSLIDQIEIGKMIKQYYFKDEDVSIDNLYELQKYLGTEAFKYPTILFQKICAKNRKNKVYLYAFTCKSELNVFRHILGVEDFVLPDKILVSHADELPYMFSIKSLTEINPKIEMNARVMKMIDQVTKLWTNFAKYGNPTPDESLGVIWKPYSLEGQDFLDIGENLVAGTSPDKDELEFWERLYKKYVPKYAP</sequence>
<evidence type="ECO:0000313" key="9">
    <source>
        <dbReference type="Proteomes" id="UP000053268"/>
    </source>
</evidence>
<dbReference type="SUPFAM" id="SSF53474">
    <property type="entry name" value="alpha/beta-Hydrolases"/>
    <property type="match status" value="1"/>
</dbReference>
<comment type="similarity">
    <text evidence="1 6">Belongs to the type-B carboxylesterase/lipase family.</text>
</comment>
<evidence type="ECO:0000256" key="4">
    <source>
        <dbReference type="ARBA" id="ARBA00023157"/>
    </source>
</evidence>
<keyword evidence="3 6" id="KW-0378">Hydrolase</keyword>
<keyword evidence="2" id="KW-0719">Serine esterase</keyword>
<feature type="domain" description="Carboxylesterase type B" evidence="7">
    <location>
        <begin position="3"/>
        <end position="533"/>
    </location>
</feature>
<evidence type="ECO:0000256" key="6">
    <source>
        <dbReference type="RuleBase" id="RU361235"/>
    </source>
</evidence>
<dbReference type="EMBL" id="KQ459595">
    <property type="protein sequence ID" value="KPI95848.1"/>
    <property type="molecule type" value="Genomic_DNA"/>
</dbReference>
<dbReference type="PANTHER" id="PTHR43142:SF1">
    <property type="entry name" value="CARBOXYLIC ESTER HYDROLASE"/>
    <property type="match status" value="1"/>
</dbReference>